<feature type="chain" id="PRO_5007296316" evidence="2">
    <location>
        <begin position="28"/>
        <end position="101"/>
    </location>
</feature>
<evidence type="ECO:0000313" key="3">
    <source>
        <dbReference type="EMBL" id="KXS18039.1"/>
    </source>
</evidence>
<reference evidence="3 4" key="1">
    <citation type="journal article" date="2015" name="Genome Biol. Evol.">
        <title>Phylogenomic analyses indicate that early fungi evolved digesting cell walls of algal ancestors of land plants.</title>
        <authorList>
            <person name="Chang Y."/>
            <person name="Wang S."/>
            <person name="Sekimoto S."/>
            <person name="Aerts A.L."/>
            <person name="Choi C."/>
            <person name="Clum A."/>
            <person name="LaButti K.M."/>
            <person name="Lindquist E.A."/>
            <person name="Yee Ngan C."/>
            <person name="Ohm R.A."/>
            <person name="Salamov A.A."/>
            <person name="Grigoriev I.V."/>
            <person name="Spatafora J.W."/>
            <person name="Berbee M.L."/>
        </authorList>
    </citation>
    <scope>NUCLEOTIDE SEQUENCE [LARGE SCALE GENOMIC DNA]</scope>
    <source>
        <strain evidence="3 4">JEL478</strain>
    </source>
</reference>
<name>A0A139AMR1_GONPJ</name>
<keyword evidence="4" id="KW-1185">Reference proteome</keyword>
<feature type="region of interest" description="Disordered" evidence="1">
    <location>
        <begin position="36"/>
        <end position="65"/>
    </location>
</feature>
<feature type="signal peptide" evidence="2">
    <location>
        <begin position="1"/>
        <end position="27"/>
    </location>
</feature>
<organism evidence="3 4">
    <name type="scientific">Gonapodya prolifera (strain JEL478)</name>
    <name type="common">Monoblepharis prolifera</name>
    <dbReference type="NCBI Taxonomy" id="1344416"/>
    <lineage>
        <taxon>Eukaryota</taxon>
        <taxon>Fungi</taxon>
        <taxon>Fungi incertae sedis</taxon>
        <taxon>Chytridiomycota</taxon>
        <taxon>Chytridiomycota incertae sedis</taxon>
        <taxon>Monoblepharidomycetes</taxon>
        <taxon>Monoblepharidales</taxon>
        <taxon>Gonapodyaceae</taxon>
        <taxon>Gonapodya</taxon>
    </lineage>
</organism>
<evidence type="ECO:0000256" key="1">
    <source>
        <dbReference type="SAM" id="MobiDB-lite"/>
    </source>
</evidence>
<sequence>MKVSLSVSARFLLFWAFILFAGSFVAAAPRWPFSAAEEPQKAAAEPEPPRLSPHEGNPIPPSHFNAKTIPKELRAQFYHELGLPSREWMRPEEMVDDKGKL</sequence>
<proteinExistence type="predicted"/>
<dbReference type="EMBL" id="KQ965744">
    <property type="protein sequence ID" value="KXS18039.1"/>
    <property type="molecule type" value="Genomic_DNA"/>
</dbReference>
<gene>
    <name evidence="3" type="ORF">M427DRAFT_237836</name>
</gene>
<feature type="compositionally biased region" description="Low complexity" evidence="1">
    <location>
        <begin position="36"/>
        <end position="45"/>
    </location>
</feature>
<evidence type="ECO:0000313" key="4">
    <source>
        <dbReference type="Proteomes" id="UP000070544"/>
    </source>
</evidence>
<protein>
    <submittedName>
        <fullName evidence="3">Uncharacterized protein</fullName>
    </submittedName>
</protein>
<dbReference type="Proteomes" id="UP000070544">
    <property type="component" value="Unassembled WGS sequence"/>
</dbReference>
<dbReference type="AlphaFoldDB" id="A0A139AMR1"/>
<evidence type="ECO:0000256" key="2">
    <source>
        <dbReference type="SAM" id="SignalP"/>
    </source>
</evidence>
<keyword evidence="2" id="KW-0732">Signal</keyword>
<accession>A0A139AMR1</accession>